<gene>
    <name evidence="2" type="ORF">UJA718_LOCUS45980</name>
</gene>
<protein>
    <submittedName>
        <fullName evidence="2">Uncharacterized protein</fullName>
    </submittedName>
</protein>
<comment type="caution">
    <text evidence="2">The sequence shown here is derived from an EMBL/GenBank/DDBJ whole genome shotgun (WGS) entry which is preliminary data.</text>
</comment>
<dbReference type="AlphaFoldDB" id="A0A821VQV7"/>
<proteinExistence type="predicted"/>
<dbReference type="EMBL" id="CAJOBP010079905">
    <property type="protein sequence ID" value="CAF4911237.1"/>
    <property type="molecule type" value="Genomic_DNA"/>
</dbReference>
<accession>A0A821VQV7</accession>
<evidence type="ECO:0000313" key="3">
    <source>
        <dbReference type="Proteomes" id="UP000663873"/>
    </source>
</evidence>
<dbReference type="Proteomes" id="UP000663873">
    <property type="component" value="Unassembled WGS sequence"/>
</dbReference>
<organism evidence="2 3">
    <name type="scientific">Rotaria socialis</name>
    <dbReference type="NCBI Taxonomy" id="392032"/>
    <lineage>
        <taxon>Eukaryota</taxon>
        <taxon>Metazoa</taxon>
        <taxon>Spiralia</taxon>
        <taxon>Gnathifera</taxon>
        <taxon>Rotifera</taxon>
        <taxon>Eurotatoria</taxon>
        <taxon>Bdelloidea</taxon>
        <taxon>Philodinida</taxon>
        <taxon>Philodinidae</taxon>
        <taxon>Rotaria</taxon>
    </lineage>
</organism>
<sequence>MQHVSNSSSSMIPESPIPNNKEGLSCTFPSSSTTSINQSTFDSQYTLQNNS</sequence>
<feature type="compositionally biased region" description="Polar residues" evidence="1">
    <location>
        <begin position="27"/>
        <end position="51"/>
    </location>
</feature>
<reference evidence="2" key="1">
    <citation type="submission" date="2021-02" db="EMBL/GenBank/DDBJ databases">
        <authorList>
            <person name="Nowell W R."/>
        </authorList>
    </citation>
    <scope>NUCLEOTIDE SEQUENCE</scope>
</reference>
<keyword evidence="3" id="KW-1185">Reference proteome</keyword>
<feature type="compositionally biased region" description="Low complexity" evidence="1">
    <location>
        <begin position="1"/>
        <end position="20"/>
    </location>
</feature>
<evidence type="ECO:0000313" key="2">
    <source>
        <dbReference type="EMBL" id="CAF4911237.1"/>
    </source>
</evidence>
<feature type="region of interest" description="Disordered" evidence="1">
    <location>
        <begin position="1"/>
        <end position="51"/>
    </location>
</feature>
<feature type="non-terminal residue" evidence="2">
    <location>
        <position position="51"/>
    </location>
</feature>
<evidence type="ECO:0000256" key="1">
    <source>
        <dbReference type="SAM" id="MobiDB-lite"/>
    </source>
</evidence>
<name>A0A821VQV7_9BILA</name>